<feature type="domain" description="Glycosyltransferase subfamily 4-like N-terminal" evidence="2">
    <location>
        <begin position="12"/>
        <end position="155"/>
    </location>
</feature>
<proteinExistence type="predicted"/>
<dbReference type="PANTHER" id="PTHR12526:SF630">
    <property type="entry name" value="GLYCOSYLTRANSFERASE"/>
    <property type="match status" value="1"/>
</dbReference>
<evidence type="ECO:0000259" key="1">
    <source>
        <dbReference type="Pfam" id="PF00534"/>
    </source>
</evidence>
<dbReference type="SUPFAM" id="SSF53756">
    <property type="entry name" value="UDP-Glycosyltransferase/glycogen phosphorylase"/>
    <property type="match status" value="1"/>
</dbReference>
<evidence type="ECO:0000313" key="4">
    <source>
        <dbReference type="Proteomes" id="UP001159001"/>
    </source>
</evidence>
<dbReference type="Gene3D" id="3.40.50.2000">
    <property type="entry name" value="Glycogen Phosphorylase B"/>
    <property type="match status" value="2"/>
</dbReference>
<dbReference type="PANTHER" id="PTHR12526">
    <property type="entry name" value="GLYCOSYLTRANSFERASE"/>
    <property type="match status" value="1"/>
</dbReference>
<gene>
    <name evidence="3" type="ORF">OGX73_18810</name>
</gene>
<dbReference type="GO" id="GO:1901135">
    <property type="term" value="P:carbohydrate derivative metabolic process"/>
    <property type="evidence" value="ECO:0007669"/>
    <property type="project" value="UniProtKB-ARBA"/>
</dbReference>
<evidence type="ECO:0000313" key="3">
    <source>
        <dbReference type="EMBL" id="MDI9094665.1"/>
    </source>
</evidence>
<accession>A0AAW6URE5</accession>
<dbReference type="EC" id="2.4.-.-" evidence="3"/>
<protein>
    <submittedName>
        <fullName evidence="3">Glycosyltransferase</fullName>
        <ecNumber evidence="3">2.4.-.-</ecNumber>
    </submittedName>
</protein>
<sequence length="374" mass="42839">MILILSNSLANGGGERVSANIANYLSKNNQVVFFTLEEKITYQLNPSIKIINLNRCRFGKFFDLLYQAYQLSKFIKKNNISFVQSHLYRSNFINIISKFIFKSKHFCQIVNHGDPYQYLKKGIFGRCNFQLIKFLYPKSNEIIVISKKMEETISNLINKDNNLIIRTVNNPYMVNDIIYLSNKKIDVSFYLPNRYIVTMGRVIKSKNFDLLIKVIKASSLPLVIIGDGPYLNKLKNLARELNVTSKIYFVGNLKNPFPILKNAVFYVGASESEGFPNAIIESLACSLPVVHSDCVSGPREILQPCSSPLFIMTSNYFEITPYGILYTTNNIHSLMNSIKFLIKNPIVLDSMRRNCLSRALDFDADNIINQYFSK</sequence>
<dbReference type="EMBL" id="JAOWIN010000015">
    <property type="protein sequence ID" value="MDI9094665.1"/>
    <property type="molecule type" value="Genomic_DNA"/>
</dbReference>
<feature type="domain" description="Glycosyl transferase family 1" evidence="1">
    <location>
        <begin position="192"/>
        <end position="354"/>
    </location>
</feature>
<evidence type="ECO:0000259" key="2">
    <source>
        <dbReference type="Pfam" id="PF13439"/>
    </source>
</evidence>
<reference evidence="3" key="1">
    <citation type="submission" date="2022-10" db="EMBL/GenBank/DDBJ databases">
        <title>Bacterial isolates recovered from the One Health project in Brazil.</title>
        <authorList>
            <person name="Valiatti T.B."/>
            <person name="Santos F."/>
            <person name="Cayo R."/>
            <person name="Gales A.C."/>
        </authorList>
    </citation>
    <scope>NUCLEOTIDE SEQUENCE</scope>
    <source>
        <strain evidence="3">PVR188</strain>
    </source>
</reference>
<comment type="caution">
    <text evidence="3">The sequence shown here is derived from an EMBL/GenBank/DDBJ whole genome shotgun (WGS) entry which is preliminary data.</text>
</comment>
<dbReference type="Proteomes" id="UP001159001">
    <property type="component" value="Unassembled WGS sequence"/>
</dbReference>
<dbReference type="InterPro" id="IPR001296">
    <property type="entry name" value="Glyco_trans_1"/>
</dbReference>
<name>A0AAW6URE5_PRORE</name>
<keyword evidence="3" id="KW-0328">Glycosyltransferase</keyword>
<dbReference type="Pfam" id="PF00534">
    <property type="entry name" value="Glycos_transf_1"/>
    <property type="match status" value="1"/>
</dbReference>
<dbReference type="GO" id="GO:0016757">
    <property type="term" value="F:glycosyltransferase activity"/>
    <property type="evidence" value="ECO:0007669"/>
    <property type="project" value="UniProtKB-KW"/>
</dbReference>
<dbReference type="RefSeq" id="WP_283027224.1">
    <property type="nucleotide sequence ID" value="NZ_JAOWIN010000015.1"/>
</dbReference>
<organism evidence="3 4">
    <name type="scientific">Providencia rettgeri</name>
    <dbReference type="NCBI Taxonomy" id="587"/>
    <lineage>
        <taxon>Bacteria</taxon>
        <taxon>Pseudomonadati</taxon>
        <taxon>Pseudomonadota</taxon>
        <taxon>Gammaproteobacteria</taxon>
        <taxon>Enterobacterales</taxon>
        <taxon>Morganellaceae</taxon>
        <taxon>Providencia</taxon>
    </lineage>
</organism>
<dbReference type="AlphaFoldDB" id="A0AAW6URE5"/>
<keyword evidence="3" id="KW-0808">Transferase</keyword>
<dbReference type="InterPro" id="IPR028098">
    <property type="entry name" value="Glyco_trans_4-like_N"/>
</dbReference>
<dbReference type="Pfam" id="PF13439">
    <property type="entry name" value="Glyco_transf_4"/>
    <property type="match status" value="1"/>
</dbReference>